<feature type="compositionally biased region" description="Low complexity" evidence="1">
    <location>
        <begin position="16"/>
        <end position="26"/>
    </location>
</feature>
<proteinExistence type="predicted"/>
<dbReference type="RefSeq" id="WP_074849078.1">
    <property type="nucleotide sequence ID" value="NZ_FNLM01000034.1"/>
</dbReference>
<reference evidence="2 3" key="1">
    <citation type="submission" date="2016-10" db="EMBL/GenBank/DDBJ databases">
        <authorList>
            <person name="de Groot N.N."/>
        </authorList>
    </citation>
    <scope>NUCLEOTIDE SEQUENCE [LARGE SCALE GENOMIC DNA]</scope>
    <source>
        <strain evidence="2 3">DSM 44215</strain>
    </source>
</reference>
<dbReference type="EMBL" id="FNLM01000034">
    <property type="protein sequence ID" value="SDU34185.1"/>
    <property type="molecule type" value="Genomic_DNA"/>
</dbReference>
<sequence>MTPGHDPAVYDHSGVPDATPADATPDPDAAATFVEYCGERTALDADRRFFIGREADLSIDDNPYLHRRFLVVHNENGLWWLTNLGTHLSASVSAGDVGFSATLGPGARMPLVFGETTIVFTAGPTTYELSVFARAPQVKSVTRPEFSGGHTTQGVPTLTESQKLLIVVLAEEILRREGTGASSIPSSAQAARRLGWPLTKFNRKLDNVCDKLDQLGVSGMRGGGGKLASNRRTKLVEYAVSSRIVTREDLPLIDAEAAKNAAG</sequence>
<gene>
    <name evidence="2" type="ORF">SAMN04488548_134616</name>
</gene>
<evidence type="ECO:0000313" key="2">
    <source>
        <dbReference type="EMBL" id="SDU34185.1"/>
    </source>
</evidence>
<dbReference type="STRING" id="158898.SAMN04488548_134616"/>
<name>A0A1H2HQU3_9ACTN</name>
<evidence type="ECO:0008006" key="4">
    <source>
        <dbReference type="Google" id="ProtNLM"/>
    </source>
</evidence>
<dbReference type="Proteomes" id="UP000183180">
    <property type="component" value="Unassembled WGS sequence"/>
</dbReference>
<organism evidence="2 3">
    <name type="scientific">Gordonia westfalica</name>
    <dbReference type="NCBI Taxonomy" id="158898"/>
    <lineage>
        <taxon>Bacteria</taxon>
        <taxon>Bacillati</taxon>
        <taxon>Actinomycetota</taxon>
        <taxon>Actinomycetes</taxon>
        <taxon>Mycobacteriales</taxon>
        <taxon>Gordoniaceae</taxon>
        <taxon>Gordonia</taxon>
    </lineage>
</organism>
<feature type="region of interest" description="Disordered" evidence="1">
    <location>
        <begin position="1"/>
        <end position="26"/>
    </location>
</feature>
<accession>A0A1H2HQU3</accession>
<evidence type="ECO:0000313" key="3">
    <source>
        <dbReference type="Proteomes" id="UP000183180"/>
    </source>
</evidence>
<dbReference type="AlphaFoldDB" id="A0A1H2HQU3"/>
<protein>
    <recommendedName>
        <fullName evidence="4">FHA domain-containing protein</fullName>
    </recommendedName>
</protein>
<evidence type="ECO:0000256" key="1">
    <source>
        <dbReference type="SAM" id="MobiDB-lite"/>
    </source>
</evidence>